<evidence type="ECO:0000313" key="2">
    <source>
        <dbReference type="EMBL" id="NEG70965.1"/>
    </source>
</evidence>
<name>A0A6L4X2B0_9BIFI</name>
<proteinExistence type="predicted"/>
<dbReference type="Pfam" id="PF20060">
    <property type="entry name" value="DUF6459"/>
    <property type="match status" value="1"/>
</dbReference>
<dbReference type="Proteomes" id="UP000469943">
    <property type="component" value="Unassembled WGS sequence"/>
</dbReference>
<accession>A0A6L4X2B0</accession>
<dbReference type="EMBL" id="WHZX01000001">
    <property type="protein sequence ID" value="NEG70965.1"/>
    <property type="molecule type" value="Genomic_DNA"/>
</dbReference>
<dbReference type="InterPro" id="IPR045596">
    <property type="entry name" value="DUF6459"/>
</dbReference>
<protein>
    <submittedName>
        <fullName evidence="1">Uncharacterized protein</fullName>
    </submittedName>
</protein>
<keyword evidence="4" id="KW-1185">Reference proteome</keyword>
<sequence>MNQRLFSLWQRNPIPPFEGFLFIELSKKPVPYRIARCFAGQIDARQCHALALSSCHISCMATDMVRGRLPRAKLQRSVTSPCLRKLDTMAMLLRGDNLPGQGHPMGTLPVIPQSLHGMLVSPTRIEVAVHLTIGLEHHWVNLILQETGSRWMCVMVDVG</sequence>
<dbReference type="EMBL" id="WBSM01000001">
    <property type="protein sequence ID" value="KAB8289259.1"/>
    <property type="molecule type" value="Genomic_DNA"/>
</dbReference>
<reference evidence="2 3" key="1">
    <citation type="submission" date="2019-10" db="EMBL/GenBank/DDBJ databases">
        <title>Bifidobacterium from non-human primates.</title>
        <authorList>
            <person name="Modesto M."/>
        </authorList>
    </citation>
    <scope>NUCLEOTIDE SEQUENCE [LARGE SCALE GENOMIC DNA]</scope>
    <source>
        <strain evidence="2 3">TREM</strain>
    </source>
</reference>
<dbReference type="RefSeq" id="WP_152357434.1">
    <property type="nucleotide sequence ID" value="NZ_WBSM01000001.1"/>
</dbReference>
<evidence type="ECO:0000313" key="4">
    <source>
        <dbReference type="Proteomes" id="UP000482084"/>
    </source>
</evidence>
<dbReference type="Proteomes" id="UP000482084">
    <property type="component" value="Unassembled WGS sequence"/>
</dbReference>
<organism evidence="1 4">
    <name type="scientific">Bifidobacterium ramosum</name>
    <dbReference type="NCBI Taxonomy" id="1798158"/>
    <lineage>
        <taxon>Bacteria</taxon>
        <taxon>Bacillati</taxon>
        <taxon>Actinomycetota</taxon>
        <taxon>Actinomycetes</taxon>
        <taxon>Bifidobacteriales</taxon>
        <taxon>Bifidobacteriaceae</taxon>
        <taxon>Bifidobacterium</taxon>
    </lineage>
</organism>
<reference evidence="1 4" key="2">
    <citation type="submission" date="2019-10" db="EMBL/GenBank/DDBJ databases">
        <title>Characterization of the phylogenetic diversity of two novel species belonging to the genus Bifidobacterium: Bifidobacterium cebidarum sp. nov. and Bifidobacterium leontopitheci sp. nov.</title>
        <authorList>
            <person name="Lugli G.A."/>
            <person name="Duranti S."/>
            <person name="Milani C."/>
            <person name="Turroni F."/>
            <person name="Ventura M."/>
        </authorList>
    </citation>
    <scope>NUCLEOTIDE SEQUENCE [LARGE SCALE GENOMIC DNA]</scope>
    <source>
        <strain evidence="1 4">DSM 100688</strain>
    </source>
</reference>
<evidence type="ECO:0000313" key="3">
    <source>
        <dbReference type="Proteomes" id="UP000469943"/>
    </source>
</evidence>
<dbReference type="AlphaFoldDB" id="A0A6L4X2B0"/>
<comment type="caution">
    <text evidence="1">The sequence shown here is derived from an EMBL/GenBank/DDBJ whole genome shotgun (WGS) entry which is preliminary data.</text>
</comment>
<evidence type="ECO:0000313" key="1">
    <source>
        <dbReference type="EMBL" id="KAB8289259.1"/>
    </source>
</evidence>
<gene>
    <name evidence="1" type="ORF">DSM100688_0339</name>
    <name evidence="2" type="ORF">GFD24_01725</name>
</gene>
<dbReference type="OrthoDB" id="3238427at2"/>